<keyword evidence="4" id="KW-1185">Reference proteome</keyword>
<keyword evidence="1" id="KW-0175">Coiled coil</keyword>
<sequence length="227" mass="24082">MASAASTPTSSQYQSASIPVLVKSAVPQSPQCSYNSQSPACMSVRNTGTDAAVHVEEDQLPSTAAATPVEEQLPSTAVATPVAELPSVANGAESEEQLSSADTESGSQGVQSSPALSTAVILKPMSKETALVSSTDQPVTEVVEHSSDFDDHLELSHIVDASMMPGIIQPLPAVALPVDPIQAAMKQMHKGEVEREEMQEMYEAAERIMSKCDMPPRRCDFASRRRV</sequence>
<dbReference type="EMBL" id="JBBPBN010000043">
    <property type="protein sequence ID" value="KAK8997330.1"/>
    <property type="molecule type" value="Genomic_DNA"/>
</dbReference>
<feature type="coiled-coil region" evidence="1">
    <location>
        <begin position="181"/>
        <end position="208"/>
    </location>
</feature>
<comment type="caution">
    <text evidence="3">The sequence shown here is derived from an EMBL/GenBank/DDBJ whole genome shotgun (WGS) entry which is preliminary data.</text>
</comment>
<evidence type="ECO:0000313" key="3">
    <source>
        <dbReference type="EMBL" id="KAK8997330.1"/>
    </source>
</evidence>
<protein>
    <submittedName>
        <fullName evidence="3">Uncharacterized protein</fullName>
    </submittedName>
</protein>
<evidence type="ECO:0000256" key="1">
    <source>
        <dbReference type="SAM" id="Coils"/>
    </source>
</evidence>
<dbReference type="Proteomes" id="UP001396334">
    <property type="component" value="Unassembled WGS sequence"/>
</dbReference>
<evidence type="ECO:0000313" key="4">
    <source>
        <dbReference type="Proteomes" id="UP001396334"/>
    </source>
</evidence>
<name>A0ABR2Q9J5_9ROSI</name>
<feature type="region of interest" description="Disordered" evidence="2">
    <location>
        <begin position="90"/>
        <end position="113"/>
    </location>
</feature>
<proteinExistence type="predicted"/>
<dbReference type="Gene3D" id="1.10.110.10">
    <property type="entry name" value="Plant lipid-transfer and hydrophobic proteins"/>
    <property type="match status" value="1"/>
</dbReference>
<dbReference type="InterPro" id="IPR036312">
    <property type="entry name" value="Bifun_inhib/LTP/seed_sf"/>
</dbReference>
<accession>A0ABR2Q9J5</accession>
<evidence type="ECO:0000256" key="2">
    <source>
        <dbReference type="SAM" id="MobiDB-lite"/>
    </source>
</evidence>
<gene>
    <name evidence="3" type="ORF">V6N11_020811</name>
</gene>
<organism evidence="3 4">
    <name type="scientific">Hibiscus sabdariffa</name>
    <name type="common">roselle</name>
    <dbReference type="NCBI Taxonomy" id="183260"/>
    <lineage>
        <taxon>Eukaryota</taxon>
        <taxon>Viridiplantae</taxon>
        <taxon>Streptophyta</taxon>
        <taxon>Embryophyta</taxon>
        <taxon>Tracheophyta</taxon>
        <taxon>Spermatophyta</taxon>
        <taxon>Magnoliopsida</taxon>
        <taxon>eudicotyledons</taxon>
        <taxon>Gunneridae</taxon>
        <taxon>Pentapetalae</taxon>
        <taxon>rosids</taxon>
        <taxon>malvids</taxon>
        <taxon>Malvales</taxon>
        <taxon>Malvaceae</taxon>
        <taxon>Malvoideae</taxon>
        <taxon>Hibiscus</taxon>
    </lineage>
</organism>
<feature type="compositionally biased region" description="Polar residues" evidence="2">
    <location>
        <begin position="97"/>
        <end position="113"/>
    </location>
</feature>
<reference evidence="3 4" key="1">
    <citation type="journal article" date="2024" name="G3 (Bethesda)">
        <title>Genome assembly of Hibiscus sabdariffa L. provides insights into metabolisms of medicinal natural products.</title>
        <authorList>
            <person name="Kim T."/>
        </authorList>
    </citation>
    <scope>NUCLEOTIDE SEQUENCE [LARGE SCALE GENOMIC DNA]</scope>
    <source>
        <strain evidence="3">TK-2024</strain>
        <tissue evidence="3">Old leaves</tissue>
    </source>
</reference>